<reference evidence="2 3" key="1">
    <citation type="submission" date="2017-03" db="EMBL/GenBank/DDBJ databases">
        <title>Genome of strain Rhizobium sp. CNPSo 668.</title>
        <authorList>
            <person name="Ribeiro R."/>
        </authorList>
    </citation>
    <scope>NUCLEOTIDE SEQUENCE [LARGE SCALE GENOMIC DNA]</scope>
    <source>
        <strain evidence="2 3">CNPSo 668</strain>
    </source>
</reference>
<comment type="caution">
    <text evidence="2">The sequence shown here is derived from an EMBL/GenBank/DDBJ whole genome shotgun (WGS) entry which is preliminary data.</text>
</comment>
<evidence type="ECO:0000313" key="2">
    <source>
        <dbReference type="EMBL" id="OWO90005.1"/>
    </source>
</evidence>
<dbReference type="AlphaFoldDB" id="A0A246DLD7"/>
<feature type="transmembrane region" description="Helical" evidence="1">
    <location>
        <begin position="7"/>
        <end position="25"/>
    </location>
</feature>
<organism evidence="2 3">
    <name type="scientific">Rhizobium esperanzae</name>
    <dbReference type="NCBI Taxonomy" id="1967781"/>
    <lineage>
        <taxon>Bacteria</taxon>
        <taxon>Pseudomonadati</taxon>
        <taxon>Pseudomonadota</taxon>
        <taxon>Alphaproteobacteria</taxon>
        <taxon>Hyphomicrobiales</taxon>
        <taxon>Rhizobiaceae</taxon>
        <taxon>Rhizobium/Agrobacterium group</taxon>
        <taxon>Rhizobium</taxon>
    </lineage>
</organism>
<keyword evidence="1" id="KW-0812">Transmembrane</keyword>
<gene>
    <name evidence="2" type="ORF">B5E41_29195</name>
</gene>
<protein>
    <submittedName>
        <fullName evidence="2">Uncharacterized protein</fullName>
    </submittedName>
</protein>
<name>A0A246DLD7_9HYPH</name>
<sequence length="181" mass="20340">MNKKIGYVFNMPGLVALILVCAVLIRFDHGGIAKAIFWGYFAAVLFVILRNYRWKFLTATEFYAMGLALICCFAAVKVMELASYDHIAQLRANNPTVGQMAVADDNCPDFVQAHRHGGSPYPREWAFCVNYLDRAGEWRELSKDARKERAAWIASLHKQASAKIDVEPTASTTETSSDLWN</sequence>
<keyword evidence="1" id="KW-1133">Transmembrane helix</keyword>
<feature type="transmembrane region" description="Helical" evidence="1">
    <location>
        <begin position="56"/>
        <end position="76"/>
    </location>
</feature>
<evidence type="ECO:0000256" key="1">
    <source>
        <dbReference type="SAM" id="Phobius"/>
    </source>
</evidence>
<evidence type="ECO:0000313" key="3">
    <source>
        <dbReference type="Proteomes" id="UP000197269"/>
    </source>
</evidence>
<feature type="transmembrane region" description="Helical" evidence="1">
    <location>
        <begin position="31"/>
        <end position="49"/>
    </location>
</feature>
<dbReference type="Proteomes" id="UP000197269">
    <property type="component" value="Unassembled WGS sequence"/>
</dbReference>
<dbReference type="EMBL" id="MXPU01000032">
    <property type="protein sequence ID" value="OWO90005.1"/>
    <property type="molecule type" value="Genomic_DNA"/>
</dbReference>
<accession>A0A246DLD7</accession>
<proteinExistence type="predicted"/>
<keyword evidence="1" id="KW-0472">Membrane</keyword>